<dbReference type="InterPro" id="IPR001611">
    <property type="entry name" value="Leu-rich_rpt"/>
</dbReference>
<dbReference type="InterPro" id="IPR044997">
    <property type="entry name" value="F-box_plant"/>
</dbReference>
<dbReference type="Pfam" id="PF00646">
    <property type="entry name" value="F-box"/>
    <property type="match status" value="2"/>
</dbReference>
<dbReference type="Pfam" id="PF23622">
    <property type="entry name" value="LRR_At1g61320_AtMIF1"/>
    <property type="match status" value="1"/>
</dbReference>
<dbReference type="EnsemblPlants" id="ONIVA02G40840.1">
    <property type="protein sequence ID" value="ONIVA02G40840.1"/>
    <property type="gene ID" value="ONIVA02G40840"/>
</dbReference>
<accession>A0A0E0GF74</accession>
<dbReference type="InterPro" id="IPR032675">
    <property type="entry name" value="LRR_dom_sf"/>
</dbReference>
<organism evidence="4">
    <name type="scientific">Oryza nivara</name>
    <name type="common">Indian wild rice</name>
    <name type="synonym">Oryza sativa f. spontanea</name>
    <dbReference type="NCBI Taxonomy" id="4536"/>
    <lineage>
        <taxon>Eukaryota</taxon>
        <taxon>Viridiplantae</taxon>
        <taxon>Streptophyta</taxon>
        <taxon>Embryophyta</taxon>
        <taxon>Tracheophyta</taxon>
        <taxon>Spermatophyta</taxon>
        <taxon>Magnoliopsida</taxon>
        <taxon>Liliopsida</taxon>
        <taxon>Poales</taxon>
        <taxon>Poaceae</taxon>
        <taxon>BOP clade</taxon>
        <taxon>Oryzoideae</taxon>
        <taxon>Oryzeae</taxon>
        <taxon>Oryzinae</taxon>
        <taxon>Oryza</taxon>
    </lineage>
</organism>
<dbReference type="SUPFAM" id="SSF52047">
    <property type="entry name" value="RNI-like"/>
    <property type="match status" value="2"/>
</dbReference>
<sequence>MAKNKKGRRNKPACHSVKDKDRLTTLSNDVLLNILERLDTADDIRARTLCKRMTKLPAELSRIVVDANSFTPNKIAPDLLTLSDVVQMNEALAGATEKLLNFRSQQIALRQPSLRFYLRYYDCLTIGKAVQHAMSTYNLETLEFTILTEKQGDCCEETHMLCFGKQFRTFLAAFPDAFAGLTRLQLQHLHFAEPDIPNLLTTCKQLKHLRLFSCLNQDDPAVLRIEHPQLVELDINYGDFEFVELKCLSKLRHMAYVYWECHGDPLSFGDVPLLSSLSLTNTSAGWQKNLRLSQLLSTVTSISDLLLNFESEKIWVRPECPKLLGPVFHKLQHVSLVDVPEGCNIDWTMFILEAAPSLKEICITIWDHWCNMKTEEDRREEGYGDKTVVDWESSAPDGFRHENLSKVTIYGFQPDDNLVGFVRRVMEVAVNLEEVSLYDRKVCENCGDLDPKIKMKVSPSRYPCTMEKRELLKNQIIAEGLGMGCPDVIHFREVPKEVYNNLDTGAQDEKWWEGVDLQKLILAHNNLEVLREDLRNLSSLVVLNISHNNISSLPAAIGDLPLLKSLDVSSNQINALPEEIGFATALVKVDCSNNCLTDLPVSLARCLELSELNASNNTISVLPDELAGCSKLFRLNLEGNKLVTLSDKMFMSWTMLTEMNADHRADSFFPWGICFENLACSMQVCYYLNELSKLWTLTYASACYIQGTMTTLRKLLLTGNPMRTLRSSLVSGPTTALLKYLRSRLSSDEGASGSGSTPTKDDQIAAARRLSLSSKELDLSGLGVTSVPPAAWETNDVMKLDLSKNSIEDLPNELSLCSSLQSLILSNNKIKRWPGTVFSSLASLSLLKLDNNPLAEILATDLEALSKLEVLDLSGSASSLPEPSAVSKLPHLKELYLRRMKLHGFPDSFLGLKLLRILDLSQNYLTSVPEGIKDLTSLIELDLSDNNITTLPPELGLLEPNLQVLKLDGNPLRRVIDVKCWYLNANGLTPSLVPGKDRLSDLPDDVVLNILERLDTSDAMKTCILSKNMRATLPDMLSRIAVDVAAFSRPNHRRFTLREVVRTNGAVADLTAAVLEFRRPEIPVHHLALRFYLRYYDCISIAGTVARAMAARKLAAGAAVEFSILTEKRCGRPRLLRRPVPHLVHRLPGRLRRPHPPPAGEPLVEHNHLVEHEISHGNFETIELVHVPKLQTMKCQGWISYRDPLFFGYTPLLQSLSLVYTGMSWKNSIRLSHFLSNAPSLHQLNLNFQSEKIWVEPEGWKRLAPVLGELRHVTLVDLPEGCDIAWTMFIVEAAPRLESLSIRVWDHCCKMERDETTRQENGYCDKSNVEWQPSVANLEHRNLAKLTIVGFQPDEHFVGFIRRVMESAVNLEEISLYDRVVGRCCSYLDPKTKSKVVPSRYPRTMKEQVLLRKEMTKGMDLSHVIHFRS</sequence>
<dbReference type="InterPro" id="IPR055357">
    <property type="entry name" value="LRR_At1g61320_AtMIF1"/>
</dbReference>
<evidence type="ECO:0000313" key="4">
    <source>
        <dbReference type="EnsemblPlants" id="ONIVA02G40840.1"/>
    </source>
</evidence>
<dbReference type="SUPFAM" id="SSF81383">
    <property type="entry name" value="F-box domain"/>
    <property type="match status" value="2"/>
</dbReference>
<reference evidence="4" key="2">
    <citation type="submission" date="2018-04" db="EMBL/GenBank/DDBJ databases">
        <title>OnivRS2 (Oryza nivara Reference Sequence Version 2).</title>
        <authorList>
            <person name="Zhang J."/>
            <person name="Kudrna D."/>
            <person name="Lee S."/>
            <person name="Talag J."/>
            <person name="Rajasekar S."/>
            <person name="Welchert J."/>
            <person name="Hsing Y.-I."/>
            <person name="Wing R.A."/>
        </authorList>
    </citation>
    <scope>NUCLEOTIDE SEQUENCE [LARGE SCALE GENOMIC DNA]</scope>
    <source>
        <strain evidence="4">SL10</strain>
    </source>
</reference>
<dbReference type="PROSITE" id="PS50181">
    <property type="entry name" value="FBOX"/>
    <property type="match status" value="1"/>
</dbReference>
<proteinExistence type="predicted"/>
<dbReference type="Pfam" id="PF13855">
    <property type="entry name" value="LRR_8"/>
    <property type="match status" value="3"/>
</dbReference>
<evidence type="ECO:0000313" key="5">
    <source>
        <dbReference type="Proteomes" id="UP000006591"/>
    </source>
</evidence>
<dbReference type="InterPro" id="IPR003591">
    <property type="entry name" value="Leu-rich_rpt_typical-subtyp"/>
</dbReference>
<dbReference type="PROSITE" id="PS51450">
    <property type="entry name" value="LRR"/>
    <property type="match status" value="5"/>
</dbReference>
<name>A0A0E0GF74_ORYNI</name>
<keyword evidence="1" id="KW-0433">Leucine-rich repeat</keyword>
<dbReference type="InterPro" id="IPR036047">
    <property type="entry name" value="F-box-like_dom_sf"/>
</dbReference>
<reference evidence="4" key="1">
    <citation type="submission" date="2015-04" db="UniProtKB">
        <authorList>
            <consortium name="EnsemblPlants"/>
        </authorList>
    </citation>
    <scope>IDENTIFICATION</scope>
    <source>
        <strain evidence="4">SL10</strain>
    </source>
</reference>
<dbReference type="Gene3D" id="3.80.10.10">
    <property type="entry name" value="Ribonuclease Inhibitor"/>
    <property type="match status" value="5"/>
</dbReference>
<keyword evidence="2" id="KW-0677">Repeat</keyword>
<dbReference type="SUPFAM" id="SSF52058">
    <property type="entry name" value="L domain-like"/>
    <property type="match status" value="1"/>
</dbReference>
<evidence type="ECO:0000256" key="2">
    <source>
        <dbReference type="ARBA" id="ARBA00022737"/>
    </source>
</evidence>
<keyword evidence="5" id="KW-1185">Reference proteome</keyword>
<dbReference type="OMA" id="WVEPEGW"/>
<evidence type="ECO:0000259" key="3">
    <source>
        <dbReference type="PROSITE" id="PS50181"/>
    </source>
</evidence>
<dbReference type="SMART" id="SM00256">
    <property type="entry name" value="FBOX"/>
    <property type="match status" value="2"/>
</dbReference>
<dbReference type="PANTHER" id="PTHR32153">
    <property type="entry name" value="OJ000223_09.16 PROTEIN"/>
    <property type="match status" value="1"/>
</dbReference>
<dbReference type="HOGENOM" id="CLU_249470_0_0_1"/>
<dbReference type="SMART" id="SM00369">
    <property type="entry name" value="LRR_TYP"/>
    <property type="match status" value="11"/>
</dbReference>
<evidence type="ECO:0000256" key="1">
    <source>
        <dbReference type="ARBA" id="ARBA00022614"/>
    </source>
</evidence>
<dbReference type="Gramene" id="ONIVA02G40840.1">
    <property type="protein sequence ID" value="ONIVA02G40840.1"/>
    <property type="gene ID" value="ONIVA02G40840"/>
</dbReference>
<dbReference type="SMART" id="SM00364">
    <property type="entry name" value="LRR_BAC"/>
    <property type="match status" value="8"/>
</dbReference>
<dbReference type="Proteomes" id="UP000006591">
    <property type="component" value="Chromosome 2"/>
</dbReference>
<dbReference type="InterPro" id="IPR001810">
    <property type="entry name" value="F-box_dom"/>
</dbReference>
<protein>
    <recommendedName>
        <fullName evidence="3">F-box domain-containing protein</fullName>
    </recommendedName>
</protein>
<dbReference type="STRING" id="4536.A0A0E0GF74"/>
<feature type="domain" description="F-box" evidence="3">
    <location>
        <begin position="996"/>
        <end position="1044"/>
    </location>
</feature>
<dbReference type="eggNOG" id="KOG0472">
    <property type="taxonomic scope" value="Eukaryota"/>
</dbReference>